<proteinExistence type="predicted"/>
<evidence type="ECO:0000313" key="2">
    <source>
        <dbReference type="Proteomes" id="UP000014411"/>
    </source>
</evidence>
<name>S3HL20_9HYPH</name>
<dbReference type="HOGENOM" id="CLU_2846805_0_0_5"/>
<accession>S3HL20</accession>
<dbReference type="STRING" id="990285.RGCCGE502_05045"/>
<evidence type="ECO:0000313" key="1">
    <source>
        <dbReference type="EMBL" id="EPE99522.1"/>
    </source>
</evidence>
<dbReference type="eggNOG" id="ENOG502ZTTX">
    <property type="taxonomic scope" value="Bacteria"/>
</dbReference>
<gene>
    <name evidence="1" type="ORF">RGCCGE502_05045</name>
</gene>
<dbReference type="EMBL" id="AEYE02000005">
    <property type="protein sequence ID" value="EPE99522.1"/>
    <property type="molecule type" value="Genomic_DNA"/>
</dbReference>
<organism evidence="1 2">
    <name type="scientific">Rhizobium grahamii CCGE 502</name>
    <dbReference type="NCBI Taxonomy" id="990285"/>
    <lineage>
        <taxon>Bacteria</taxon>
        <taxon>Pseudomonadati</taxon>
        <taxon>Pseudomonadota</taxon>
        <taxon>Alphaproteobacteria</taxon>
        <taxon>Hyphomicrobiales</taxon>
        <taxon>Rhizobiaceae</taxon>
        <taxon>Rhizobium/Agrobacterium group</taxon>
        <taxon>Rhizobium</taxon>
    </lineage>
</organism>
<comment type="caution">
    <text evidence="1">The sequence shown here is derived from an EMBL/GenBank/DDBJ whole genome shotgun (WGS) entry which is preliminary data.</text>
</comment>
<reference evidence="1 2" key="1">
    <citation type="journal article" date="2012" name="J. Bacteriol.">
        <title>Genome sequence of Rhizobium grahamii CCGE502, a broad-host-range symbiont with low nodulation competitiveness in Phaseolus vulgaris.</title>
        <authorList>
            <person name="Althabegoiti M.J."/>
            <person name="Lozano L."/>
            <person name="Torres-Tejerizo G."/>
            <person name="Ormeno-Orrillo E."/>
            <person name="Rogel M.A."/>
            <person name="Gonzalez V."/>
            <person name="Martinez-Romero E."/>
        </authorList>
    </citation>
    <scope>NUCLEOTIDE SEQUENCE [LARGE SCALE GENOMIC DNA]</scope>
    <source>
        <strain evidence="1 2">CCGE 502</strain>
    </source>
</reference>
<protein>
    <submittedName>
        <fullName evidence="1">Uncharacterized protein</fullName>
    </submittedName>
</protein>
<dbReference type="AlphaFoldDB" id="S3HL20"/>
<keyword evidence="2" id="KW-1185">Reference proteome</keyword>
<dbReference type="RefSeq" id="WP_016553082.1">
    <property type="nucleotide sequence ID" value="NZ_AEYE02000005.1"/>
</dbReference>
<dbReference type="Proteomes" id="UP000014411">
    <property type="component" value="Unassembled WGS sequence"/>
</dbReference>
<sequence length="65" mass="6996">MAKDASEIIVDGSELLRTLRIGVRLPKGFALRMWMATKLFELAGIVSGMTVVVEVDDSNTDEAGA</sequence>